<evidence type="ECO:0000256" key="1">
    <source>
        <dbReference type="PROSITE-ProRule" id="PRU00103"/>
    </source>
</evidence>
<proteinExistence type="predicted"/>
<evidence type="ECO:0000313" key="2">
    <source>
        <dbReference type="EMBL" id="ETN70962.1"/>
    </source>
</evidence>
<dbReference type="SUPFAM" id="SSF48371">
    <property type="entry name" value="ARM repeat"/>
    <property type="match status" value="1"/>
</dbReference>
<dbReference type="AlphaFoldDB" id="W2SQI9"/>
<organism evidence="2 3">
    <name type="scientific">Necator americanus</name>
    <name type="common">Human hookworm</name>
    <dbReference type="NCBI Taxonomy" id="51031"/>
    <lineage>
        <taxon>Eukaryota</taxon>
        <taxon>Metazoa</taxon>
        <taxon>Ecdysozoa</taxon>
        <taxon>Nematoda</taxon>
        <taxon>Chromadorea</taxon>
        <taxon>Rhabditida</taxon>
        <taxon>Rhabditina</taxon>
        <taxon>Rhabditomorpha</taxon>
        <taxon>Strongyloidea</taxon>
        <taxon>Ancylostomatidae</taxon>
        <taxon>Bunostominae</taxon>
        <taxon>Necator</taxon>
    </lineage>
</organism>
<keyword evidence="3" id="KW-1185">Reference proteome</keyword>
<dbReference type="PROSITE" id="PS50077">
    <property type="entry name" value="HEAT_REPEAT"/>
    <property type="match status" value="1"/>
</dbReference>
<dbReference type="InterPro" id="IPR011989">
    <property type="entry name" value="ARM-like"/>
</dbReference>
<evidence type="ECO:0000313" key="3">
    <source>
        <dbReference type="Proteomes" id="UP000053676"/>
    </source>
</evidence>
<gene>
    <name evidence="2" type="ORF">NECAME_14430</name>
</gene>
<dbReference type="InterPro" id="IPR021133">
    <property type="entry name" value="HEAT_type_2"/>
</dbReference>
<dbReference type="OMA" id="AENQMIF"/>
<dbReference type="InterPro" id="IPR016024">
    <property type="entry name" value="ARM-type_fold"/>
</dbReference>
<reference evidence="3" key="1">
    <citation type="journal article" date="2014" name="Nat. Genet.">
        <title>Genome of the human hookworm Necator americanus.</title>
        <authorList>
            <person name="Tang Y.T."/>
            <person name="Gao X."/>
            <person name="Rosa B.A."/>
            <person name="Abubucker S."/>
            <person name="Hallsworth-Pepin K."/>
            <person name="Martin J."/>
            <person name="Tyagi R."/>
            <person name="Heizer E."/>
            <person name="Zhang X."/>
            <person name="Bhonagiri-Palsikar V."/>
            <person name="Minx P."/>
            <person name="Warren W.C."/>
            <person name="Wang Q."/>
            <person name="Zhan B."/>
            <person name="Hotez P.J."/>
            <person name="Sternberg P.W."/>
            <person name="Dougall A."/>
            <person name="Gaze S.T."/>
            <person name="Mulvenna J."/>
            <person name="Sotillo J."/>
            <person name="Ranganathan S."/>
            <person name="Rabelo E.M."/>
            <person name="Wilson R.K."/>
            <person name="Felgner P.L."/>
            <person name="Bethony J."/>
            <person name="Hawdon J.M."/>
            <person name="Gasser R.B."/>
            <person name="Loukas A."/>
            <person name="Mitreva M."/>
        </authorList>
    </citation>
    <scope>NUCLEOTIDE SEQUENCE [LARGE SCALE GENOMIC DNA]</scope>
</reference>
<dbReference type="EMBL" id="KI668865">
    <property type="protein sequence ID" value="ETN70962.1"/>
    <property type="molecule type" value="Genomic_DNA"/>
</dbReference>
<dbReference type="KEGG" id="nai:NECAME_14430"/>
<dbReference type="Gene3D" id="1.25.10.10">
    <property type="entry name" value="Leucine-rich Repeat Variant"/>
    <property type="match status" value="1"/>
</dbReference>
<dbReference type="OrthoDB" id="46159at2759"/>
<feature type="repeat" description="HEAT" evidence="1">
    <location>
        <begin position="97"/>
        <end position="134"/>
    </location>
</feature>
<accession>W2SQI9</accession>
<dbReference type="Proteomes" id="UP000053676">
    <property type="component" value="Unassembled WGS sequence"/>
</dbReference>
<dbReference type="STRING" id="51031.W2SQI9"/>
<sequence length="225" mass="25129">MYAGNIAENQMIFSAEGNLTDIKTWQLGDSKPQVREAASCVLVDLANVEHSSHEAVLERLWPGFLHKQYLVRIGAMEVFVRLLDESRDELEVQSNRLIPTLCKLMSDPNAEVREVAANTLAHVMLVLGEEISNSIRNRKLVNDNKMQLLVQRYESALRRSSCPSSAARPTRPARRFEPNQRNVSGVFFAFLLISVRDRGRCCFACIIGSGALSLTAEDIVPVGMI</sequence>
<name>W2SQI9_NECAM</name>
<dbReference type="Pfam" id="PF24987">
    <property type="entry name" value="HEAT_EF3_N"/>
    <property type="match status" value="1"/>
</dbReference>
<protein>
    <submittedName>
        <fullName evidence="2">HEAT repeat protein</fullName>
    </submittedName>
</protein>